<proteinExistence type="predicted"/>
<dbReference type="eggNOG" id="COG2733">
    <property type="taxonomic scope" value="Bacteria"/>
</dbReference>
<dbReference type="RefSeq" id="WP_035935869.1">
    <property type="nucleotide sequence ID" value="NZ_AVPL01000015.1"/>
</dbReference>
<dbReference type="GO" id="GO:0005886">
    <property type="term" value="C:plasma membrane"/>
    <property type="evidence" value="ECO:0007669"/>
    <property type="project" value="TreeGrafter"/>
</dbReference>
<dbReference type="PANTHER" id="PTHR38442">
    <property type="entry name" value="INNER MEMBRANE PROTEIN-RELATED"/>
    <property type="match status" value="1"/>
</dbReference>
<gene>
    <name evidence="1" type="ORF">N801_18375</name>
</gene>
<dbReference type="InterPro" id="IPR007383">
    <property type="entry name" value="DUF445"/>
</dbReference>
<dbReference type="AlphaFoldDB" id="A0A0A0K1D2"/>
<dbReference type="Pfam" id="PF04286">
    <property type="entry name" value="DUF445"/>
    <property type="match status" value="1"/>
</dbReference>
<name>A0A0A0K1D2_9MICO</name>
<comment type="caution">
    <text evidence="1">The sequence shown here is derived from an EMBL/GenBank/DDBJ whole genome shotgun (WGS) entry which is preliminary data.</text>
</comment>
<evidence type="ECO:0000313" key="2">
    <source>
        <dbReference type="Proteomes" id="UP000030013"/>
    </source>
</evidence>
<reference evidence="1 2" key="1">
    <citation type="submission" date="2013-08" db="EMBL/GenBank/DDBJ databases">
        <title>The genome sequence of Knoellia aerolata.</title>
        <authorList>
            <person name="Zhu W."/>
            <person name="Wang G."/>
        </authorList>
    </citation>
    <scope>NUCLEOTIDE SEQUENCE [LARGE SCALE GENOMIC DNA]</scope>
    <source>
        <strain evidence="1 2">DSM 18566</strain>
    </source>
</reference>
<organism evidence="1 2">
    <name type="scientific">Knoellia aerolata DSM 18566</name>
    <dbReference type="NCBI Taxonomy" id="1385519"/>
    <lineage>
        <taxon>Bacteria</taxon>
        <taxon>Bacillati</taxon>
        <taxon>Actinomycetota</taxon>
        <taxon>Actinomycetes</taxon>
        <taxon>Micrococcales</taxon>
        <taxon>Intrasporangiaceae</taxon>
        <taxon>Knoellia</taxon>
    </lineage>
</organism>
<dbReference type="EMBL" id="AVPL01000015">
    <property type="protein sequence ID" value="KGN41586.1"/>
    <property type="molecule type" value="Genomic_DNA"/>
</dbReference>
<dbReference type="Proteomes" id="UP000030013">
    <property type="component" value="Unassembled WGS sequence"/>
</dbReference>
<dbReference type="STRING" id="1385519.N801_18375"/>
<accession>A0A0A0K1D2</accession>
<protein>
    <submittedName>
        <fullName evidence="1">Membrane protein</fullName>
    </submittedName>
</protein>
<sequence>MSLLAPSPADAQRRTGLRRMRALALGLLVLAAIVYAVTLRHETGWLGYVNAGAEAAMIGALADWFAVTALFRHPLGLPVPHTAIIPKRKNEIGRNLQDFVTENFLTDEIARERLASARVGERLGAWLLVPGHRTRVMAEVVRVTRAGLGRLSDDAVREVIEDFLLPRLAKEPISPIAGSLLEGVVGERTHHGLVDLGLEQLHDWLRDNPGTFASVIGERAPWWSPPWVDDRVIGWSYQQVLTWLRDIRVAPGHPARVAFDDLLTRLAHDLQSDPEVMEQAEALKERLLSHPQVPDTAVGLWRSFGSALESAMDDPTSYFHVRGEELLEHLGRHLVEDEPWRSRLEGHLGEAVSFFVNTYGSEIAEVISVTVDQWDGREAAERIELHVGRDLQFIRINGTIVGALAGVVIHALSSVAT</sequence>
<evidence type="ECO:0000313" key="1">
    <source>
        <dbReference type="EMBL" id="KGN41586.1"/>
    </source>
</evidence>
<dbReference type="PANTHER" id="PTHR38442:SF1">
    <property type="entry name" value="INNER MEMBRANE PROTEIN"/>
    <property type="match status" value="1"/>
</dbReference>
<keyword evidence="2" id="KW-1185">Reference proteome</keyword>